<evidence type="ECO:0000313" key="1">
    <source>
        <dbReference type="EMBL" id="ESZ96099.1"/>
    </source>
</evidence>
<proteinExistence type="predicted"/>
<comment type="caution">
    <text evidence="1">The sequence shown here is derived from an EMBL/GenBank/DDBJ whole genome shotgun (WGS) entry which is preliminary data.</text>
</comment>
<dbReference type="HOGENOM" id="CLU_1950074_0_0_1"/>
<accession>W9CN69</accession>
<reference evidence="1 2" key="1">
    <citation type="journal article" date="2014" name="Genome Announc.">
        <title>Draft genome sequence of Sclerotinia borealis, a psychrophilic plant pathogenic fungus.</title>
        <authorList>
            <person name="Mardanov A.V."/>
            <person name="Beletsky A.V."/>
            <person name="Kadnikov V.V."/>
            <person name="Ignatov A.N."/>
            <person name="Ravin N.V."/>
        </authorList>
    </citation>
    <scope>NUCLEOTIDE SEQUENCE [LARGE SCALE GENOMIC DNA]</scope>
    <source>
        <strain evidence="2">F-4157</strain>
    </source>
</reference>
<keyword evidence="2" id="KW-1185">Reference proteome</keyword>
<organism evidence="1 2">
    <name type="scientific">Sclerotinia borealis (strain F-4128)</name>
    <dbReference type="NCBI Taxonomy" id="1432307"/>
    <lineage>
        <taxon>Eukaryota</taxon>
        <taxon>Fungi</taxon>
        <taxon>Dikarya</taxon>
        <taxon>Ascomycota</taxon>
        <taxon>Pezizomycotina</taxon>
        <taxon>Leotiomycetes</taxon>
        <taxon>Helotiales</taxon>
        <taxon>Sclerotiniaceae</taxon>
        <taxon>Sclerotinia</taxon>
    </lineage>
</organism>
<dbReference type="Proteomes" id="UP000019487">
    <property type="component" value="Unassembled WGS sequence"/>
</dbReference>
<sequence>MEAAALAAWNHTKFSFRAHPNFEAREKISDEAIALARFPSRVDEERAVVRALEKLQDGDLRVLVDQMINLKDCRALPVGMKPILGDCYDIDLARGNEEIAGTTKPEIEMNLKGREDLELGFGVNLKRDC</sequence>
<dbReference type="AlphaFoldDB" id="W9CN69"/>
<protein>
    <submittedName>
        <fullName evidence="1">Uncharacterized protein</fullName>
    </submittedName>
</protein>
<gene>
    <name evidence="1" type="ORF">SBOR_3488</name>
</gene>
<evidence type="ECO:0000313" key="2">
    <source>
        <dbReference type="Proteomes" id="UP000019487"/>
    </source>
</evidence>
<dbReference type="EMBL" id="AYSA01000153">
    <property type="protein sequence ID" value="ESZ96099.1"/>
    <property type="molecule type" value="Genomic_DNA"/>
</dbReference>
<name>W9CN69_SCLBF</name>